<evidence type="ECO:0000259" key="7">
    <source>
        <dbReference type="Pfam" id="PF01895"/>
    </source>
</evidence>
<name>A0AAV3FTN5_STRCB</name>
<feature type="transmembrane region" description="Helical" evidence="6">
    <location>
        <begin position="118"/>
        <end position="135"/>
    </location>
</feature>
<feature type="transmembrane region" description="Helical" evidence="6">
    <location>
        <begin position="183"/>
        <end position="207"/>
    </location>
</feature>
<feature type="transmembrane region" description="Helical" evidence="6">
    <location>
        <begin position="219"/>
        <end position="242"/>
    </location>
</feature>
<dbReference type="InterPro" id="IPR003841">
    <property type="entry name" value="Na/Pi_transpt"/>
</dbReference>
<comment type="caution">
    <text evidence="8">The sequence shown here is derived from an EMBL/GenBank/DDBJ whole genome shotgun (WGS) entry which is preliminary data.</text>
</comment>
<evidence type="ECO:0000256" key="3">
    <source>
        <dbReference type="ARBA" id="ARBA00022692"/>
    </source>
</evidence>
<gene>
    <name evidence="8" type="ORF">SCAZ3_09075</name>
</gene>
<feature type="transmembrane region" description="Helical" evidence="6">
    <location>
        <begin position="93"/>
        <end position="111"/>
    </location>
</feature>
<dbReference type="Gene3D" id="1.20.58.220">
    <property type="entry name" value="Phosphate transport system protein phou homolog 2, domain 2"/>
    <property type="match status" value="1"/>
</dbReference>
<evidence type="ECO:0000256" key="2">
    <source>
        <dbReference type="ARBA" id="ARBA00022475"/>
    </source>
</evidence>
<evidence type="ECO:0000313" key="8">
    <source>
        <dbReference type="EMBL" id="EIQ82500.1"/>
    </source>
</evidence>
<evidence type="ECO:0000256" key="4">
    <source>
        <dbReference type="ARBA" id="ARBA00022989"/>
    </source>
</evidence>
<feature type="transmembrane region" description="Helical" evidence="6">
    <location>
        <begin position="254"/>
        <end position="278"/>
    </location>
</feature>
<dbReference type="InterPro" id="IPR038078">
    <property type="entry name" value="PhoU-like_sf"/>
</dbReference>
<keyword evidence="3 6" id="KW-0812">Transmembrane</keyword>
<dbReference type="Pfam" id="PF01895">
    <property type="entry name" value="PhoU"/>
    <property type="match status" value="2"/>
</dbReference>
<evidence type="ECO:0000256" key="5">
    <source>
        <dbReference type="ARBA" id="ARBA00023136"/>
    </source>
</evidence>
<protein>
    <submittedName>
        <fullName evidence="8">Sodium-dependent phosphate transporter</fullName>
    </submittedName>
</protein>
<dbReference type="AlphaFoldDB" id="A0AAV3FTN5"/>
<dbReference type="GO" id="GO:0005886">
    <property type="term" value="C:plasma membrane"/>
    <property type="evidence" value="ECO:0007669"/>
    <property type="project" value="UniProtKB-SubCell"/>
</dbReference>
<dbReference type="GO" id="GO:0044341">
    <property type="term" value="P:sodium-dependent phosphate transport"/>
    <property type="evidence" value="ECO:0007669"/>
    <property type="project" value="InterPro"/>
</dbReference>
<comment type="subcellular location">
    <subcellularLocation>
        <location evidence="1">Cell membrane</location>
        <topology evidence="1">Multi-pass membrane protein</topology>
    </subcellularLocation>
</comment>
<evidence type="ECO:0000256" key="1">
    <source>
        <dbReference type="ARBA" id="ARBA00004651"/>
    </source>
</evidence>
<keyword evidence="4 6" id="KW-1133">Transmembrane helix</keyword>
<dbReference type="PANTHER" id="PTHR10010:SF46">
    <property type="entry name" value="SODIUM-DEPENDENT PHOSPHATE TRANSPORT PROTEIN 2B"/>
    <property type="match status" value="1"/>
</dbReference>
<reference evidence="8 9" key="1">
    <citation type="journal article" date="2012" name="PLoS ONE">
        <title>Gene Repertoire Evolution of Streptococcus pyogenes Inferred from Phylogenomic Analysis with Streptococcus canis and Streptococcus dysgalactiae.</title>
        <authorList>
            <person name="Lefebure T."/>
            <person name="Richards V.P."/>
            <person name="Lang P."/>
            <person name="Pavinski-Bitar P."/>
            <person name="Stanhope M.J."/>
        </authorList>
    </citation>
    <scope>NUCLEOTIDE SEQUENCE [LARGE SCALE GENOMIC DNA]</scope>
    <source>
        <strain evidence="8 9">FSL Z3-227</strain>
    </source>
</reference>
<keyword evidence="2" id="KW-1003">Cell membrane</keyword>
<evidence type="ECO:0000256" key="6">
    <source>
        <dbReference type="SAM" id="Phobius"/>
    </source>
</evidence>
<dbReference type="InterPro" id="IPR026022">
    <property type="entry name" value="PhoU_dom"/>
</dbReference>
<keyword evidence="5 6" id="KW-0472">Membrane</keyword>
<evidence type="ECO:0000313" key="9">
    <source>
        <dbReference type="Proteomes" id="UP000004423"/>
    </source>
</evidence>
<dbReference type="NCBIfam" id="NF037997">
    <property type="entry name" value="Na_Pi_symport"/>
    <property type="match status" value="1"/>
</dbReference>
<feature type="domain" description="PhoU" evidence="7">
    <location>
        <begin position="355"/>
        <end position="440"/>
    </location>
</feature>
<organism evidence="8 9">
    <name type="scientific">Streptococcus canis FSL Z3-227</name>
    <dbReference type="NCBI Taxonomy" id="482234"/>
    <lineage>
        <taxon>Bacteria</taxon>
        <taxon>Bacillati</taxon>
        <taxon>Bacillota</taxon>
        <taxon>Bacilli</taxon>
        <taxon>Lactobacillales</taxon>
        <taxon>Streptococcaceae</taxon>
        <taxon>Streptococcus</taxon>
    </lineage>
</organism>
<dbReference type="Proteomes" id="UP000004423">
    <property type="component" value="Unassembled WGS sequence"/>
</dbReference>
<dbReference type="SUPFAM" id="SSF109755">
    <property type="entry name" value="PhoU-like"/>
    <property type="match status" value="1"/>
</dbReference>
<feature type="transmembrane region" description="Helical" evidence="6">
    <location>
        <begin position="141"/>
        <end position="162"/>
    </location>
</feature>
<dbReference type="EMBL" id="AIDX01000001">
    <property type="protein sequence ID" value="EIQ82500.1"/>
    <property type="molecule type" value="Genomic_DNA"/>
</dbReference>
<feature type="transmembrane region" description="Helical" evidence="6">
    <location>
        <begin position="298"/>
        <end position="320"/>
    </location>
</feature>
<feature type="transmembrane region" description="Helical" evidence="6">
    <location>
        <begin position="14"/>
        <end position="33"/>
    </location>
</feature>
<feature type="transmembrane region" description="Helical" evidence="6">
    <location>
        <begin position="54"/>
        <end position="87"/>
    </location>
</feature>
<dbReference type="InterPro" id="IPR004633">
    <property type="entry name" value="NaPi_cotrn-rel/YqeW-like"/>
</dbReference>
<dbReference type="Pfam" id="PF02690">
    <property type="entry name" value="Na_Pi_cotrans"/>
    <property type="match status" value="2"/>
</dbReference>
<feature type="domain" description="PhoU" evidence="7">
    <location>
        <begin position="459"/>
        <end position="544"/>
    </location>
</feature>
<dbReference type="GO" id="GO:0005436">
    <property type="term" value="F:sodium:phosphate symporter activity"/>
    <property type="evidence" value="ECO:0007669"/>
    <property type="project" value="InterPro"/>
</dbReference>
<sequence>MSEDNIVSVNWQDIAFHFFGGLGLFLFSIKYMGDGLQQAAGDKLRYYIDKYTSNPFFGILVGIAMSALIQSSSGVTVITVGLVSAGLLNLRQAIGIVMGANIGTTVTSFLIGFKLGDYALPMIFVGAACLFFTSNKKLNNLGRIIFGVGGIFFSLNLMGDAMDPLKSVSAFQNYLATLGDKPFQGVFIGTALTMLIQSSAAIIGILQGLFSGGFLTLQGAIPILLGSNIGTCITAVLAAIGSNIAAKRVAAAHVLFNLIGTIMFMIFLLPFSSLMLWLQSELKLTPEMTIAFSHGSFNITNTILLIPFISLLAMLVTKLIPGEDEVVKYEALYLDRLLITQAPSIALGNAHKELVHLASYAIQAFEASYSYIMTADDKYGEKVRRYEKAVNTIDEELTTYLVDISNEALSPSENEVLAGILDSSRDLERIGDHSESLASLIEGITAKQIGFSAAARDELTDMYQLTHRLTLDAIRAIVDSDMDLAQSIVLRHKEIEEKERRLRKTHIKRLNRGECTAQAGVNFIDIISHYTRITDHALNLAEKVLSHQL</sequence>
<dbReference type="PANTHER" id="PTHR10010">
    <property type="entry name" value="SOLUTE CARRIER FAMILY 34 SODIUM PHOSPHATE , MEMBER 2-RELATED"/>
    <property type="match status" value="1"/>
</dbReference>
<proteinExistence type="predicted"/>
<accession>A0AAV3FTN5</accession>
<dbReference type="NCBIfam" id="TIGR00704">
    <property type="entry name" value="NaPi_cotrn_rel"/>
    <property type="match status" value="1"/>
</dbReference>